<evidence type="ECO:0000256" key="2">
    <source>
        <dbReference type="SAM" id="Phobius"/>
    </source>
</evidence>
<gene>
    <name evidence="3" type="ORF">Mal52_00780</name>
</gene>
<dbReference type="AlphaFoldDB" id="A0A517ZGL6"/>
<feature type="region of interest" description="Disordered" evidence="1">
    <location>
        <begin position="870"/>
        <end position="939"/>
    </location>
</feature>
<protein>
    <submittedName>
        <fullName evidence="3">Uncharacterized protein</fullName>
    </submittedName>
</protein>
<name>A0A517ZGL6_9PLAN</name>
<feature type="region of interest" description="Disordered" evidence="1">
    <location>
        <begin position="655"/>
        <end position="678"/>
    </location>
</feature>
<feature type="region of interest" description="Disordered" evidence="1">
    <location>
        <begin position="1047"/>
        <end position="1141"/>
    </location>
</feature>
<sequence>MASGERCCIASANSIGPPTIVLTMSTVIQSPKPPATLTSLPDGVAAKLRGLARRLRRLALLRGIGLLLAVTGAMVAVGLAADLLFDVPTALRIIWLGATGIVAIAVASWFVIRPLLKRYAGVNLAAVVEAAHPALGERLSSLVELTHPETPTSWRGSALMLNHLTRETLQATEPIDFDSAAPAKQSVRLGLLGLAAVVLLAAPALFAPDSYRLMLTRFLVPWGNHERAGDIYFDVPGGNRVAARGQDLTLLAVPHSRQGIDPLPREAQLEFTAGPQAGVVRPVKWSPTAEAFLVTIPHVQDDFRFAFAAGKARSRNYIVRVVDPPQMGTCILHVQPPEYTKLPAESHDGAVGEITVFEHSRLRGELTFPNKVVTAEWLQGNRHDLAKVFAANDIEKIPPDIVRHTFTMVADGRSASLEFTVDQGGPFDFLLVDPHGFHNMPTVARSLRIRRDHPPEFIGLHDDLPISIAPGAPLRVTATVRDDFAVSRLQLEIEFPQGGSQLINAPAANLGATEVSSTFEVELPAELQSPGTQFTYRLRAADNRPEPGPQWVTSEPHTVMIQPDAPSAKEQSLAREHQRLAEELAVIHNETRQQQARVALLKETDTPEVLRTLATQQRQLAQRLEHVADTFDKRPVLSSLAPTARKIAQEYLQSSGHDITRANSSTGEQRTEALQSSVTQLDEADDALAELRRRFERLAALERDLLDLNRMAAQAQELSQQLAAMQRRQAELAAQPESAQQQQELQTLAEQQRQAEKQAAELSAQLKDLVEQHPEILEAARKARLRELGRLGRAAQGIADAQEELATTIEQDPVAETDATDEAAEQNLKLITAQRELAREVVDFARQAASQLGPQSKLAQQALNMAQQAHRAATAAANGQTPQAAKAAQQAADMAQEMTTDQESLNAQAKALRQRQQELSQQFAEMADDPQRRQAAQKFGQKNLAAQTEELQRQLQESAQDLAAEPLNLKPQGEQTRQAEQETAQAHKQMQQATESLQENQSKEAGQQGHQAASLLNDVAQAIQQLAGEQRADPSEMPAQPAEDITQAMQQMQQAQQQMQQDQKQQSSQDQPANGESAQQGASEKMQQAADSLSQATESLQPGQGQQQSRRSQGQQSQQTGQAGSPGNTAGGSGSNAPADELAELREDFEKLSGRHWGELPGKLRTEILESALNRPGGDYAKIIRRYFRELAKTKRQRTPTSP</sequence>
<feature type="region of interest" description="Disordered" evidence="1">
    <location>
        <begin position="973"/>
        <end position="1012"/>
    </location>
</feature>
<feature type="compositionally biased region" description="Low complexity" evidence="1">
    <location>
        <begin position="1047"/>
        <end position="1071"/>
    </location>
</feature>
<feature type="transmembrane region" description="Helical" evidence="2">
    <location>
        <begin position="189"/>
        <end position="207"/>
    </location>
</feature>
<accession>A0A517ZGL6</accession>
<feature type="compositionally biased region" description="Low complexity" evidence="1">
    <location>
        <begin position="870"/>
        <end position="896"/>
    </location>
</feature>
<feature type="compositionally biased region" description="Polar residues" evidence="1">
    <location>
        <begin position="988"/>
        <end position="1011"/>
    </location>
</feature>
<dbReference type="KEGG" id="sdyn:Mal52_00780"/>
<organism evidence="3 4">
    <name type="scientific">Symmachiella dynata</name>
    <dbReference type="NCBI Taxonomy" id="2527995"/>
    <lineage>
        <taxon>Bacteria</taxon>
        <taxon>Pseudomonadati</taxon>
        <taxon>Planctomycetota</taxon>
        <taxon>Planctomycetia</taxon>
        <taxon>Planctomycetales</taxon>
        <taxon>Planctomycetaceae</taxon>
        <taxon>Symmachiella</taxon>
    </lineage>
</organism>
<keyword evidence="2" id="KW-0472">Membrane</keyword>
<feature type="transmembrane region" description="Helical" evidence="2">
    <location>
        <begin position="93"/>
        <end position="112"/>
    </location>
</feature>
<evidence type="ECO:0000313" key="4">
    <source>
        <dbReference type="Proteomes" id="UP000319383"/>
    </source>
</evidence>
<evidence type="ECO:0000256" key="1">
    <source>
        <dbReference type="SAM" id="MobiDB-lite"/>
    </source>
</evidence>
<reference evidence="3 4" key="1">
    <citation type="submission" date="2019-02" db="EMBL/GenBank/DDBJ databases">
        <title>Deep-cultivation of Planctomycetes and their phenomic and genomic characterization uncovers novel biology.</title>
        <authorList>
            <person name="Wiegand S."/>
            <person name="Jogler M."/>
            <person name="Boedeker C."/>
            <person name="Pinto D."/>
            <person name="Vollmers J."/>
            <person name="Rivas-Marin E."/>
            <person name="Kohn T."/>
            <person name="Peeters S.H."/>
            <person name="Heuer A."/>
            <person name="Rast P."/>
            <person name="Oberbeckmann S."/>
            <person name="Bunk B."/>
            <person name="Jeske O."/>
            <person name="Meyerdierks A."/>
            <person name="Storesund J.E."/>
            <person name="Kallscheuer N."/>
            <person name="Luecker S."/>
            <person name="Lage O.M."/>
            <person name="Pohl T."/>
            <person name="Merkel B.J."/>
            <person name="Hornburger P."/>
            <person name="Mueller R.-W."/>
            <person name="Bruemmer F."/>
            <person name="Labrenz M."/>
            <person name="Spormann A.M."/>
            <person name="Op den Camp H."/>
            <person name="Overmann J."/>
            <person name="Amann R."/>
            <person name="Jetten M.S.M."/>
            <person name="Mascher T."/>
            <person name="Medema M.H."/>
            <person name="Devos D.P."/>
            <person name="Kaster A.-K."/>
            <person name="Ovreas L."/>
            <person name="Rohde M."/>
            <person name="Galperin M.Y."/>
            <person name="Jogler C."/>
        </authorList>
    </citation>
    <scope>NUCLEOTIDE SEQUENCE [LARGE SCALE GENOMIC DNA]</scope>
    <source>
        <strain evidence="3 4">Mal52</strain>
    </source>
</reference>
<proteinExistence type="predicted"/>
<feature type="compositionally biased region" description="Low complexity" evidence="1">
    <location>
        <begin position="1101"/>
        <end position="1127"/>
    </location>
</feature>
<keyword evidence="4" id="KW-1185">Reference proteome</keyword>
<feature type="compositionally biased region" description="Polar residues" evidence="1">
    <location>
        <begin position="897"/>
        <end position="907"/>
    </location>
</feature>
<keyword evidence="2" id="KW-0812">Transmembrane</keyword>
<feature type="transmembrane region" description="Helical" evidence="2">
    <location>
        <begin position="59"/>
        <end position="81"/>
    </location>
</feature>
<feature type="compositionally biased region" description="Low complexity" evidence="1">
    <location>
        <begin position="973"/>
        <end position="986"/>
    </location>
</feature>
<feature type="compositionally biased region" description="Polar residues" evidence="1">
    <location>
        <begin position="1072"/>
        <end position="1100"/>
    </location>
</feature>
<dbReference type="EMBL" id="CP036276">
    <property type="protein sequence ID" value="QDU41625.1"/>
    <property type="molecule type" value="Genomic_DNA"/>
</dbReference>
<dbReference type="Proteomes" id="UP000319383">
    <property type="component" value="Chromosome"/>
</dbReference>
<evidence type="ECO:0000313" key="3">
    <source>
        <dbReference type="EMBL" id="QDU41625.1"/>
    </source>
</evidence>
<keyword evidence="2" id="KW-1133">Transmembrane helix</keyword>